<evidence type="ECO:0000313" key="7">
    <source>
        <dbReference type="EMBL" id="MPL64737.1"/>
    </source>
</evidence>
<evidence type="ECO:0000256" key="5">
    <source>
        <dbReference type="ARBA" id="ARBA00022801"/>
    </source>
</evidence>
<keyword evidence="2" id="KW-0819">tRNA processing</keyword>
<evidence type="ECO:0000256" key="2">
    <source>
        <dbReference type="ARBA" id="ARBA00022694"/>
    </source>
</evidence>
<accession>A0A644TE58</accession>
<dbReference type="NCBIfam" id="TIGR00188">
    <property type="entry name" value="rnpA"/>
    <property type="match status" value="1"/>
</dbReference>
<keyword evidence="4" id="KW-0255">Endonuclease</keyword>
<name>A0A644TE58_9ZZZZ</name>
<dbReference type="PROSITE" id="PS00648">
    <property type="entry name" value="RIBONUCLEASE_P"/>
    <property type="match status" value="1"/>
</dbReference>
<dbReference type="PANTHER" id="PTHR33992">
    <property type="entry name" value="RIBONUCLEASE P PROTEIN COMPONENT"/>
    <property type="match status" value="1"/>
</dbReference>
<comment type="function">
    <text evidence="1">RNaseP catalyzes the removal of the 5'-leader sequence from pre-tRNA to produce the mature 5'-terminus. It can also cleave other RNA substrates such as 4.5S RNA. The protein component plays an auxiliary but essential role in vivo by binding to the 5'-leader sequence and broadening the substrate specificity of the ribozyme.</text>
</comment>
<evidence type="ECO:0000256" key="6">
    <source>
        <dbReference type="ARBA" id="ARBA00022884"/>
    </source>
</evidence>
<reference evidence="7" key="1">
    <citation type="submission" date="2019-08" db="EMBL/GenBank/DDBJ databases">
        <authorList>
            <person name="Kucharzyk K."/>
            <person name="Murdoch R.W."/>
            <person name="Higgins S."/>
            <person name="Loffler F."/>
        </authorList>
    </citation>
    <scope>NUCLEOTIDE SEQUENCE</scope>
</reference>
<dbReference type="GO" id="GO:0004526">
    <property type="term" value="F:ribonuclease P activity"/>
    <property type="evidence" value="ECO:0007669"/>
    <property type="project" value="UniProtKB-EC"/>
</dbReference>
<dbReference type="GO" id="GO:0042781">
    <property type="term" value="F:3'-tRNA processing endoribonuclease activity"/>
    <property type="evidence" value="ECO:0007669"/>
    <property type="project" value="TreeGrafter"/>
</dbReference>
<keyword evidence="6" id="KW-0694">RNA-binding</keyword>
<keyword evidence="3" id="KW-0540">Nuclease</keyword>
<dbReference type="HAMAP" id="MF_00227">
    <property type="entry name" value="RNase_P"/>
    <property type="match status" value="1"/>
</dbReference>
<dbReference type="AlphaFoldDB" id="A0A644TE58"/>
<proteinExistence type="inferred from homology"/>
<dbReference type="PANTHER" id="PTHR33992:SF1">
    <property type="entry name" value="RIBONUCLEASE P PROTEIN COMPONENT"/>
    <property type="match status" value="1"/>
</dbReference>
<dbReference type="EC" id="3.1.26.5" evidence="7"/>
<dbReference type="InterPro" id="IPR020568">
    <property type="entry name" value="Ribosomal_Su5_D2-typ_SF"/>
</dbReference>
<dbReference type="InterPro" id="IPR020539">
    <property type="entry name" value="RNase_P_CS"/>
</dbReference>
<evidence type="ECO:0000256" key="4">
    <source>
        <dbReference type="ARBA" id="ARBA00022759"/>
    </source>
</evidence>
<dbReference type="InterPro" id="IPR000100">
    <property type="entry name" value="RNase_P"/>
</dbReference>
<dbReference type="Pfam" id="PF00825">
    <property type="entry name" value="Ribonuclease_P"/>
    <property type="match status" value="1"/>
</dbReference>
<evidence type="ECO:0000256" key="1">
    <source>
        <dbReference type="ARBA" id="ARBA00002663"/>
    </source>
</evidence>
<dbReference type="GO" id="GO:0030677">
    <property type="term" value="C:ribonuclease P complex"/>
    <property type="evidence" value="ECO:0007669"/>
    <property type="project" value="TreeGrafter"/>
</dbReference>
<gene>
    <name evidence="7" type="primary">rnpA_3</name>
    <name evidence="7" type="ORF">SDC9_10397</name>
</gene>
<dbReference type="GO" id="GO:0000049">
    <property type="term" value="F:tRNA binding"/>
    <property type="evidence" value="ECO:0007669"/>
    <property type="project" value="InterPro"/>
</dbReference>
<sequence>MVTLFAMKHSNRLTRREEYSRVLASGGTYIGQLAVMKAVPNSLELSRVGFIVSKKVGGAVERNRAKRILRESLRTTGLKQGWDIVFIARAKAATVKCAEMERVVKHLLGKAQILSKANEKTSSKTD</sequence>
<evidence type="ECO:0000256" key="3">
    <source>
        <dbReference type="ARBA" id="ARBA00022722"/>
    </source>
</evidence>
<dbReference type="SUPFAM" id="SSF54211">
    <property type="entry name" value="Ribosomal protein S5 domain 2-like"/>
    <property type="match status" value="1"/>
</dbReference>
<dbReference type="InterPro" id="IPR014721">
    <property type="entry name" value="Ribsml_uS5_D2-typ_fold_subgr"/>
</dbReference>
<protein>
    <submittedName>
        <fullName evidence="7">Ribonuclease P protein component</fullName>
        <ecNumber evidence="7">3.1.26.5</ecNumber>
    </submittedName>
</protein>
<organism evidence="7">
    <name type="scientific">bioreactor metagenome</name>
    <dbReference type="NCBI Taxonomy" id="1076179"/>
    <lineage>
        <taxon>unclassified sequences</taxon>
        <taxon>metagenomes</taxon>
        <taxon>ecological metagenomes</taxon>
    </lineage>
</organism>
<dbReference type="Gene3D" id="3.30.230.10">
    <property type="match status" value="1"/>
</dbReference>
<keyword evidence="5 7" id="KW-0378">Hydrolase</keyword>
<dbReference type="EMBL" id="VSSQ01000026">
    <property type="protein sequence ID" value="MPL64737.1"/>
    <property type="molecule type" value="Genomic_DNA"/>
</dbReference>
<comment type="caution">
    <text evidence="7">The sequence shown here is derived from an EMBL/GenBank/DDBJ whole genome shotgun (WGS) entry which is preliminary data.</text>
</comment>